<keyword evidence="2" id="KW-0902">Two-component regulatory system</keyword>
<dbReference type="AlphaFoldDB" id="A0A1B6VN08"/>
<gene>
    <name evidence="3" type="ORF">A0123_01309</name>
</gene>
<dbReference type="InterPro" id="IPR011006">
    <property type="entry name" value="CheY-like_superfamily"/>
</dbReference>
<evidence type="ECO:0000256" key="2">
    <source>
        <dbReference type="ARBA" id="ARBA00023012"/>
    </source>
</evidence>
<dbReference type="RefSeq" id="WP_046899566.1">
    <property type="nucleotide sequence ID" value="NZ_JAFEJB010000001.1"/>
</dbReference>
<accession>A0A1B6VN08</accession>
<dbReference type="PROSITE" id="PS50110">
    <property type="entry name" value="RESPONSE_REGULATORY"/>
    <property type="match status" value="1"/>
</dbReference>
<dbReference type="SMART" id="SM00448">
    <property type="entry name" value="REC"/>
    <property type="match status" value="1"/>
</dbReference>
<comment type="caution">
    <text evidence="3">The sequence shown here is derived from an EMBL/GenBank/DDBJ whole genome shotgun (WGS) entry which is preliminary data.</text>
</comment>
<name>A0A1B6VN08_9PROT</name>
<reference evidence="3 4" key="1">
    <citation type="submission" date="2016-03" db="EMBL/GenBank/DDBJ databases">
        <title>Draft genome sequence of Gluconobacter cerinus strain CECT 9110.</title>
        <authorList>
            <person name="Sainz F."/>
            <person name="Mas A."/>
            <person name="Torija M.J."/>
        </authorList>
    </citation>
    <scope>NUCLEOTIDE SEQUENCE [LARGE SCALE GENOMIC DNA]</scope>
    <source>
        <strain evidence="3 4">CECT 9110</strain>
    </source>
</reference>
<organism evidence="3 4">
    <name type="scientific">Gluconobacter cerinus</name>
    <dbReference type="NCBI Taxonomy" id="38307"/>
    <lineage>
        <taxon>Bacteria</taxon>
        <taxon>Pseudomonadati</taxon>
        <taxon>Pseudomonadota</taxon>
        <taxon>Alphaproteobacteria</taxon>
        <taxon>Acetobacterales</taxon>
        <taxon>Acetobacteraceae</taxon>
        <taxon>Gluconobacter</taxon>
    </lineage>
</organism>
<dbReference type="SUPFAM" id="SSF52172">
    <property type="entry name" value="CheY-like"/>
    <property type="match status" value="1"/>
</dbReference>
<evidence type="ECO:0000313" key="3">
    <source>
        <dbReference type="EMBL" id="OAJ68601.1"/>
    </source>
</evidence>
<dbReference type="PANTHER" id="PTHR44591">
    <property type="entry name" value="STRESS RESPONSE REGULATOR PROTEIN 1"/>
    <property type="match status" value="1"/>
</dbReference>
<keyword evidence="1" id="KW-0597">Phosphoprotein</keyword>
<dbReference type="InterPro" id="IPR050595">
    <property type="entry name" value="Bact_response_regulator"/>
</dbReference>
<dbReference type="EMBL" id="LUTU01000005">
    <property type="protein sequence ID" value="OAJ68601.1"/>
    <property type="molecule type" value="Genomic_DNA"/>
</dbReference>
<evidence type="ECO:0000256" key="1">
    <source>
        <dbReference type="ARBA" id="ARBA00022553"/>
    </source>
</evidence>
<dbReference type="GO" id="GO:0000160">
    <property type="term" value="P:phosphorelay signal transduction system"/>
    <property type="evidence" value="ECO:0007669"/>
    <property type="project" value="UniProtKB-KW"/>
</dbReference>
<dbReference type="Pfam" id="PF00072">
    <property type="entry name" value="Response_reg"/>
    <property type="match status" value="1"/>
</dbReference>
<dbReference type="PATRIC" id="fig|38307.3.peg.1344"/>
<dbReference type="OrthoDB" id="8019678at2"/>
<dbReference type="Gene3D" id="3.40.50.2300">
    <property type="match status" value="1"/>
</dbReference>
<dbReference type="InterPro" id="IPR001789">
    <property type="entry name" value="Sig_transdc_resp-reg_receiver"/>
</dbReference>
<proteinExistence type="predicted"/>
<sequence>MTSSLTVLIIEDDFLIRTCLVEFLQDNGITVREASNCAEAIACISAERSLDALVADMSLPDGDGMSLSHQAREKWPDLPVIYISGHGDLRRDEASDNPALARFISKPYSLAAILKALREMAEPVSG</sequence>
<protein>
    <submittedName>
        <fullName evidence="3">Transcriptional regulator</fullName>
    </submittedName>
</protein>
<dbReference type="PANTHER" id="PTHR44591:SF14">
    <property type="entry name" value="PROTEIN PILG"/>
    <property type="match status" value="1"/>
</dbReference>
<evidence type="ECO:0000313" key="4">
    <source>
        <dbReference type="Proteomes" id="UP000077786"/>
    </source>
</evidence>
<dbReference type="Proteomes" id="UP000077786">
    <property type="component" value="Unassembled WGS sequence"/>
</dbReference>